<evidence type="ECO:0000256" key="5">
    <source>
        <dbReference type="ARBA" id="ARBA00023136"/>
    </source>
</evidence>
<evidence type="ECO:0000256" key="9">
    <source>
        <dbReference type="SAM" id="SignalP"/>
    </source>
</evidence>
<evidence type="ECO:0000313" key="12">
    <source>
        <dbReference type="Proteomes" id="UP000283210"/>
    </source>
</evidence>
<feature type="chain" id="PRO_5018709726" description="Ig-like domain-containing protein" evidence="9">
    <location>
        <begin position="23"/>
        <end position="345"/>
    </location>
</feature>
<dbReference type="SMART" id="SM00409">
    <property type="entry name" value="IG"/>
    <property type="match status" value="2"/>
</dbReference>
<evidence type="ECO:0000256" key="6">
    <source>
        <dbReference type="ARBA" id="ARBA00023157"/>
    </source>
</evidence>
<dbReference type="EMBL" id="CM012446">
    <property type="protein sequence ID" value="RVE67543.1"/>
    <property type="molecule type" value="Genomic_DNA"/>
</dbReference>
<reference evidence="11 12" key="1">
    <citation type="submission" date="2018-11" db="EMBL/GenBank/DDBJ databases">
        <authorList>
            <person name="Lopez-Roques C."/>
            <person name="Donnadieu C."/>
            <person name="Bouchez O."/>
            <person name="Klopp C."/>
            <person name="Cabau C."/>
            <person name="Zahm M."/>
        </authorList>
    </citation>
    <scope>NUCLEOTIDE SEQUENCE [LARGE SCALE GENOMIC DNA]</scope>
    <source>
        <strain evidence="11">RS831</strain>
        <tissue evidence="11">Whole body</tissue>
    </source>
</reference>
<evidence type="ECO:0000256" key="4">
    <source>
        <dbReference type="ARBA" id="ARBA00022859"/>
    </source>
</evidence>
<feature type="domain" description="Ig-like" evidence="10">
    <location>
        <begin position="135"/>
        <end position="226"/>
    </location>
</feature>
<evidence type="ECO:0000256" key="3">
    <source>
        <dbReference type="ARBA" id="ARBA00022729"/>
    </source>
</evidence>
<keyword evidence="5 8" id="KW-0472">Membrane</keyword>
<accession>A0A3S2PQZ8</accession>
<dbReference type="InterPro" id="IPR013106">
    <property type="entry name" value="Ig_V-set"/>
</dbReference>
<evidence type="ECO:0000259" key="10">
    <source>
        <dbReference type="PROSITE" id="PS50835"/>
    </source>
</evidence>
<dbReference type="InterPro" id="IPR052051">
    <property type="entry name" value="TCR_complex_component"/>
</dbReference>
<dbReference type="PANTHER" id="PTHR19433">
    <property type="entry name" value="T-CELL RECEPTOR ALPHA CHAIN V REGION-RELATED"/>
    <property type="match status" value="1"/>
</dbReference>
<dbReference type="GO" id="GO:0009617">
    <property type="term" value="P:response to bacterium"/>
    <property type="evidence" value="ECO:0007669"/>
    <property type="project" value="TreeGrafter"/>
</dbReference>
<sequence length="345" mass="38264">MIGKLAALIFLSTVCLTRTAAPSRLITSREVKVGENVTFNCTVTGDEIRFVQWYRQSLGKILEIVASGAYANINLLEPFKNQRFQVNISKDQIFLTISSVTKEDEAEYFCQAGGEYLQVIKAGFMLTVKDCDEQPAVYVRQTPGSAAAQLGESVNFQCLMIPKDEENYITCPENPNVHWFRTASGTSQPGVIFTPTDLNNQTAGKSCFYRFSKTLKDSSDAGIYYCALVMCGEILFGNGTRVEMRAKLDPLVPVLGGLLACCVTVCVLLLTYLYRRRTSGHHKERIAFSLEEQQSNPDQTSFQGEEEPAKMYAMIDFSMKGVEPGRNQENGESSACLYTAVRTAP</sequence>
<evidence type="ECO:0000256" key="7">
    <source>
        <dbReference type="ARBA" id="ARBA00023180"/>
    </source>
</evidence>
<dbReference type="InterPro" id="IPR013783">
    <property type="entry name" value="Ig-like_fold"/>
</dbReference>
<dbReference type="GO" id="GO:0005886">
    <property type="term" value="C:plasma membrane"/>
    <property type="evidence" value="ECO:0007669"/>
    <property type="project" value="UniProtKB-SubCell"/>
</dbReference>
<feature type="domain" description="Ig-like" evidence="10">
    <location>
        <begin position="22"/>
        <end position="112"/>
    </location>
</feature>
<dbReference type="InterPro" id="IPR036179">
    <property type="entry name" value="Ig-like_dom_sf"/>
</dbReference>
<dbReference type="Pfam" id="PF07686">
    <property type="entry name" value="V-set"/>
    <property type="match status" value="1"/>
</dbReference>
<organism evidence="11 12">
    <name type="scientific">Oryzias javanicus</name>
    <name type="common">Javanese ricefish</name>
    <name type="synonym">Aplocheilus javanicus</name>
    <dbReference type="NCBI Taxonomy" id="123683"/>
    <lineage>
        <taxon>Eukaryota</taxon>
        <taxon>Metazoa</taxon>
        <taxon>Chordata</taxon>
        <taxon>Craniata</taxon>
        <taxon>Vertebrata</taxon>
        <taxon>Euteleostomi</taxon>
        <taxon>Actinopterygii</taxon>
        <taxon>Neopterygii</taxon>
        <taxon>Teleostei</taxon>
        <taxon>Neoteleostei</taxon>
        <taxon>Acanthomorphata</taxon>
        <taxon>Ovalentaria</taxon>
        <taxon>Atherinomorphae</taxon>
        <taxon>Beloniformes</taxon>
        <taxon>Adrianichthyidae</taxon>
        <taxon>Oryziinae</taxon>
        <taxon>Oryzias</taxon>
    </lineage>
</organism>
<comment type="subcellular location">
    <subcellularLocation>
        <location evidence="1">Cell membrane</location>
    </subcellularLocation>
</comment>
<keyword evidence="8" id="KW-0812">Transmembrane</keyword>
<dbReference type="SMART" id="SM00406">
    <property type="entry name" value="IGv"/>
    <property type="match status" value="1"/>
</dbReference>
<feature type="signal peptide" evidence="9">
    <location>
        <begin position="1"/>
        <end position="22"/>
    </location>
</feature>
<evidence type="ECO:0000256" key="8">
    <source>
        <dbReference type="SAM" id="Phobius"/>
    </source>
</evidence>
<dbReference type="OrthoDB" id="8947657at2759"/>
<keyword evidence="4" id="KW-0391">Immunity</keyword>
<keyword evidence="8" id="KW-1133">Transmembrane helix</keyword>
<dbReference type="CDD" id="cd00099">
    <property type="entry name" value="IgV"/>
    <property type="match status" value="2"/>
</dbReference>
<evidence type="ECO:0000256" key="2">
    <source>
        <dbReference type="ARBA" id="ARBA00022475"/>
    </source>
</evidence>
<dbReference type="PANTHER" id="PTHR19433:SF127">
    <property type="entry name" value="NITR9"/>
    <property type="match status" value="1"/>
</dbReference>
<keyword evidence="7" id="KW-0325">Glycoprotein</keyword>
<keyword evidence="2" id="KW-1003">Cell membrane</keyword>
<evidence type="ECO:0000256" key="1">
    <source>
        <dbReference type="ARBA" id="ARBA00004236"/>
    </source>
</evidence>
<dbReference type="InterPro" id="IPR007110">
    <property type="entry name" value="Ig-like_dom"/>
</dbReference>
<protein>
    <recommendedName>
        <fullName evidence="10">Ig-like domain-containing protein</fullName>
    </recommendedName>
</protein>
<dbReference type="SUPFAM" id="SSF48726">
    <property type="entry name" value="Immunoglobulin"/>
    <property type="match status" value="2"/>
</dbReference>
<gene>
    <name evidence="11" type="ORF">OJAV_G00103950</name>
</gene>
<dbReference type="GO" id="GO:0002376">
    <property type="term" value="P:immune system process"/>
    <property type="evidence" value="ECO:0007669"/>
    <property type="project" value="UniProtKB-KW"/>
</dbReference>
<feature type="transmembrane region" description="Helical" evidence="8">
    <location>
        <begin position="251"/>
        <end position="274"/>
    </location>
</feature>
<dbReference type="AlphaFoldDB" id="A0A3S2PQZ8"/>
<evidence type="ECO:0000313" key="11">
    <source>
        <dbReference type="EMBL" id="RVE67543.1"/>
    </source>
</evidence>
<name>A0A3S2PQZ8_ORYJA</name>
<keyword evidence="12" id="KW-1185">Reference proteome</keyword>
<dbReference type="InterPro" id="IPR003598">
    <property type="entry name" value="Ig_sub2"/>
</dbReference>
<keyword evidence="6" id="KW-1015">Disulfide bond</keyword>
<keyword evidence="3 9" id="KW-0732">Signal</keyword>
<dbReference type="InterPro" id="IPR003599">
    <property type="entry name" value="Ig_sub"/>
</dbReference>
<reference evidence="11 12" key="2">
    <citation type="submission" date="2019-01" db="EMBL/GenBank/DDBJ databases">
        <title>A chromosome length genome reference of the Java medaka (oryzias javanicus).</title>
        <authorList>
            <person name="Herpin A."/>
            <person name="Takehana Y."/>
            <person name="Naruse K."/>
            <person name="Ansai S."/>
            <person name="Kawaguchi M."/>
        </authorList>
    </citation>
    <scope>NUCLEOTIDE SEQUENCE [LARGE SCALE GENOMIC DNA]</scope>
    <source>
        <strain evidence="11">RS831</strain>
        <tissue evidence="11">Whole body</tissue>
    </source>
</reference>
<dbReference type="PROSITE" id="PS50835">
    <property type="entry name" value="IG_LIKE"/>
    <property type="match status" value="2"/>
</dbReference>
<proteinExistence type="predicted"/>
<dbReference type="Gene3D" id="2.60.40.10">
    <property type="entry name" value="Immunoglobulins"/>
    <property type="match status" value="2"/>
</dbReference>
<dbReference type="Proteomes" id="UP000283210">
    <property type="component" value="Chromosome 10"/>
</dbReference>
<dbReference type="SMART" id="SM00408">
    <property type="entry name" value="IGc2"/>
    <property type="match status" value="1"/>
</dbReference>